<accession>A0A431W5C6</accession>
<comment type="caution">
    <text evidence="3">The sequence shown here is derived from an EMBL/GenBank/DDBJ whole genome shotgun (WGS) entry which is preliminary data.</text>
</comment>
<evidence type="ECO:0000256" key="1">
    <source>
        <dbReference type="SAM" id="MobiDB-lite"/>
    </source>
</evidence>
<dbReference type="AlphaFoldDB" id="A0A431W5C6"/>
<evidence type="ECO:0000259" key="2">
    <source>
        <dbReference type="Pfam" id="PF05193"/>
    </source>
</evidence>
<proteinExistence type="predicted"/>
<gene>
    <name evidence="3" type="ORF">EKG39_15355</name>
</gene>
<dbReference type="SUPFAM" id="SSF63411">
    <property type="entry name" value="LuxS/MPP-like metallohydrolase"/>
    <property type="match status" value="1"/>
</dbReference>
<evidence type="ECO:0000313" key="3">
    <source>
        <dbReference type="EMBL" id="RTR30601.1"/>
    </source>
</evidence>
<protein>
    <submittedName>
        <fullName evidence="3">Insulinase family protein</fullName>
    </submittedName>
</protein>
<feature type="region of interest" description="Disordered" evidence="1">
    <location>
        <begin position="48"/>
        <end position="73"/>
    </location>
</feature>
<reference evidence="3 4" key="1">
    <citation type="submission" date="2018-12" db="EMBL/GenBank/DDBJ databases">
        <authorList>
            <person name="Yu L."/>
        </authorList>
    </citation>
    <scope>NUCLEOTIDE SEQUENCE [LARGE SCALE GENOMIC DNA]</scope>
    <source>
        <strain evidence="3 4">HAW-EB5</strain>
    </source>
</reference>
<dbReference type="GO" id="GO:0046872">
    <property type="term" value="F:metal ion binding"/>
    <property type="evidence" value="ECO:0007669"/>
    <property type="project" value="InterPro"/>
</dbReference>
<name>A0A431W5C6_9GAMM</name>
<feature type="domain" description="Peptidase M16 C-terminal" evidence="2">
    <location>
        <begin position="297"/>
        <end position="413"/>
    </location>
</feature>
<keyword evidence="4" id="KW-1185">Reference proteome</keyword>
<dbReference type="EMBL" id="RXNV01000007">
    <property type="protein sequence ID" value="RTR30601.1"/>
    <property type="molecule type" value="Genomic_DNA"/>
</dbReference>
<sequence>MTAIQLNLLKVKSILLSLILSLLIVSTVGCQQTKLVFTDSQEPVVSQFPPLKGAPNLGNDNNTSSQDEIDDEKSQAKVTALTPDFTLHQFPASHSGLHYINLVLINPLRPFKNIDVLNTALYHRANWLSAKKPLSCIESLRVRAGMHSIALQMACPTLEIEPALSILAASWQDNAFDELDTETVRRQLKLNKHINAFTGSEIEKVWAREILGKNHPYNLALNKHELQQELTQTDLNHIQSAILPGSKWHLLISAKHSDSSESLDKLALGLAKQLPQIPSTDVAAIGSSREDSERIGAASKKQLFVIDAPGAVQTQVRVGYRLPIASPPLACHTLASWLGRSFSGRLYYDLREKRGLTYGIYGRCYDNPQARTLKFYGSTQLQHTGAFVSGILDHLNLAMNQAVQVTELDAIKTYEKSKHLLANSSMVTIQASYIKRLTLAQSNEDVMGQREAIATLSAQELQQMAQSIFDSPPTILLRGDADLISDDLKSKLPGWQINMITP</sequence>
<dbReference type="Gene3D" id="3.30.830.10">
    <property type="entry name" value="Metalloenzyme, LuxS/M16 peptidase-like"/>
    <property type="match status" value="1"/>
</dbReference>
<organism evidence="3 4">
    <name type="scientific">Shewanella atlantica</name>
    <dbReference type="NCBI Taxonomy" id="271099"/>
    <lineage>
        <taxon>Bacteria</taxon>
        <taxon>Pseudomonadati</taxon>
        <taxon>Pseudomonadota</taxon>
        <taxon>Gammaproteobacteria</taxon>
        <taxon>Alteromonadales</taxon>
        <taxon>Shewanellaceae</taxon>
        <taxon>Shewanella</taxon>
    </lineage>
</organism>
<dbReference type="Proteomes" id="UP000282060">
    <property type="component" value="Unassembled WGS sequence"/>
</dbReference>
<dbReference type="InterPro" id="IPR007863">
    <property type="entry name" value="Peptidase_M16_C"/>
</dbReference>
<dbReference type="InterPro" id="IPR011249">
    <property type="entry name" value="Metalloenz_LuxS/M16"/>
</dbReference>
<dbReference type="RefSeq" id="WP_126506706.1">
    <property type="nucleotide sequence ID" value="NZ_RXNV01000007.1"/>
</dbReference>
<evidence type="ECO:0000313" key="4">
    <source>
        <dbReference type="Proteomes" id="UP000282060"/>
    </source>
</evidence>
<dbReference type="Pfam" id="PF05193">
    <property type="entry name" value="Peptidase_M16_C"/>
    <property type="match status" value="1"/>
</dbReference>
<dbReference type="OrthoDB" id="9811314at2"/>